<dbReference type="STRING" id="1263082.A0A068SF84"/>
<gene>
    <name evidence="2" type="ORF">LCOR_11431.1</name>
</gene>
<dbReference type="SUPFAM" id="SSF52058">
    <property type="entry name" value="L domain-like"/>
    <property type="match status" value="1"/>
</dbReference>
<dbReference type="Gene3D" id="1.25.40.10">
    <property type="entry name" value="Tetratricopeptide repeat domain"/>
    <property type="match status" value="1"/>
</dbReference>
<evidence type="ECO:0000313" key="2">
    <source>
        <dbReference type="EMBL" id="CDH60650.1"/>
    </source>
</evidence>
<dbReference type="AlphaFoldDB" id="A0A068SF84"/>
<name>A0A068SF84_9FUNG</name>
<organism evidence="2 3">
    <name type="scientific">Lichtheimia corymbifera JMRC:FSU:9682</name>
    <dbReference type="NCBI Taxonomy" id="1263082"/>
    <lineage>
        <taxon>Eukaryota</taxon>
        <taxon>Fungi</taxon>
        <taxon>Fungi incertae sedis</taxon>
        <taxon>Mucoromycota</taxon>
        <taxon>Mucoromycotina</taxon>
        <taxon>Mucoromycetes</taxon>
        <taxon>Mucorales</taxon>
        <taxon>Lichtheimiaceae</taxon>
        <taxon>Lichtheimia</taxon>
    </lineage>
</organism>
<keyword evidence="1" id="KW-0802">TPR repeat</keyword>
<dbReference type="SUPFAM" id="SSF52047">
    <property type="entry name" value="RNI-like"/>
    <property type="match status" value="1"/>
</dbReference>
<keyword evidence="3" id="KW-1185">Reference proteome</keyword>
<feature type="repeat" description="TPR" evidence="1">
    <location>
        <begin position="70"/>
        <end position="103"/>
    </location>
</feature>
<reference evidence="2" key="1">
    <citation type="submission" date="2013-08" db="EMBL/GenBank/DDBJ databases">
        <title>Gene expansion shapes genome architecture in the human pathogen Lichtheimia corymbifera: an evolutionary genomics analysis in the ancient terrestrial Mucorales (Mucoromycotina).</title>
        <authorList>
            <person name="Schwartze V.U."/>
            <person name="Winter S."/>
            <person name="Shelest E."/>
            <person name="Marcet-Houben M."/>
            <person name="Horn F."/>
            <person name="Wehner S."/>
            <person name="Hoffmann K."/>
            <person name="Riege K."/>
            <person name="Sammeth M."/>
            <person name="Nowrousian M."/>
            <person name="Valiante V."/>
            <person name="Linde J."/>
            <person name="Jacobsen I.D."/>
            <person name="Marz M."/>
            <person name="Brakhage A.A."/>
            <person name="Gabaldon T."/>
            <person name="Bocker S."/>
            <person name="Voigt K."/>
        </authorList>
    </citation>
    <scope>NUCLEOTIDE SEQUENCE [LARGE SCALE GENOMIC DNA]</scope>
    <source>
        <strain evidence="2">FSU 9682</strain>
    </source>
</reference>
<proteinExistence type="predicted"/>
<dbReference type="OrthoDB" id="2275424at2759"/>
<dbReference type="PROSITE" id="PS50005">
    <property type="entry name" value="TPR"/>
    <property type="match status" value="1"/>
</dbReference>
<protein>
    <submittedName>
        <fullName evidence="2">Uncharacterized protein</fullName>
    </submittedName>
</protein>
<dbReference type="GO" id="GO:0019005">
    <property type="term" value="C:SCF ubiquitin ligase complex"/>
    <property type="evidence" value="ECO:0007669"/>
    <property type="project" value="TreeGrafter"/>
</dbReference>
<comment type="caution">
    <text evidence="2">The sequence shown here is derived from an EMBL/GenBank/DDBJ whole genome shotgun (WGS) entry which is preliminary data.</text>
</comment>
<accession>A0A068SF84</accession>
<sequence length="675" mass="77352">MTNPLVNELDIAFQQGHHQHVIRQSTLALDIVDFQLSMLDIRARSWSACGKFENALEDARHMQQLAPLSPRGYYRQGVTYAQLGYHSNALEMYKHAAEAADDDDALRYEIDNAIKESTRQLEKKIDMINKLPMDIVLRIAPMLIGGEQGYHACLDVSMAWCDRLLQSSTLSYGIDAWSNSGLRKILSKGHDQTIRFSQHVRSLAIRTNDEPFYAFFDRGRFTSIKSLSISSLDSSYDDLERPYCVLQKLNSTLRHLEIVNVTLWMEDMDSSMALAEILDACTNLTSLKIDKVVLDRGGNDDQPPTYPTLRQLELDTQKRLDNNEVKRILRSFPSLQRLRIRSVQDCKVLSWMHEYCPRLQHLEFNRMLLKKKHPPSPPSPASGLRSLYINANHTRVAMDDIIDIVIRHCTTLEDLVIDVPHEIRAVDPPPSWDKIEHAAFTRLRHVTLAIRDPKLEKAQEPYSHFFCRFFENILCHAPNVETLLVFGAAIDKNVVHFSLKYLHHLHTMEIRNLDFGGVSQSVLSDREDMLRQAFEELASQSRLKTLKIVPDYINVALLESISRFKDLKTLSIAHFGASLGDHHIQFLSNLAETLEGLKLKVDDISDSVIYQLPRLKRLQHLDIDTCAKGPSDTAFRCLSACLQLKTLRLCRPVDSEVVKCIQMKIPNVQYKPHRR</sequence>
<dbReference type="InterPro" id="IPR019734">
    <property type="entry name" value="TPR_rpt"/>
</dbReference>
<dbReference type="PANTHER" id="PTHR13318">
    <property type="entry name" value="PARTNER OF PAIRED, ISOFORM B-RELATED"/>
    <property type="match status" value="1"/>
</dbReference>
<evidence type="ECO:0000256" key="1">
    <source>
        <dbReference type="PROSITE-ProRule" id="PRU00339"/>
    </source>
</evidence>
<dbReference type="InterPro" id="IPR032675">
    <property type="entry name" value="LRR_dom_sf"/>
</dbReference>
<dbReference type="SUPFAM" id="SSF48452">
    <property type="entry name" value="TPR-like"/>
    <property type="match status" value="1"/>
</dbReference>
<dbReference type="EMBL" id="CBTN010000100">
    <property type="protein sequence ID" value="CDH60650.1"/>
    <property type="molecule type" value="Genomic_DNA"/>
</dbReference>
<dbReference type="VEuPathDB" id="FungiDB:LCOR_11431.1"/>
<dbReference type="InterPro" id="IPR011990">
    <property type="entry name" value="TPR-like_helical_dom_sf"/>
</dbReference>
<dbReference type="Gene3D" id="3.80.10.10">
    <property type="entry name" value="Ribonuclease Inhibitor"/>
    <property type="match status" value="1"/>
</dbReference>
<dbReference type="Proteomes" id="UP000027586">
    <property type="component" value="Unassembled WGS sequence"/>
</dbReference>
<evidence type="ECO:0000313" key="3">
    <source>
        <dbReference type="Proteomes" id="UP000027586"/>
    </source>
</evidence>
<dbReference type="GO" id="GO:0031146">
    <property type="term" value="P:SCF-dependent proteasomal ubiquitin-dependent protein catabolic process"/>
    <property type="evidence" value="ECO:0007669"/>
    <property type="project" value="TreeGrafter"/>
</dbReference>